<gene>
    <name evidence="1" type="ORF">EKO23_01150</name>
</gene>
<dbReference type="OrthoDB" id="340819at2"/>
<sequence length="531" mass="56983">MAALTRVIAGLLMVGAVVVSGGGGAAVGSPAVPLNDCVSSDNGDPVLTGLTVTPAVDVTDVAHEVTFSLTAEDLGGPGPASGLRRVEISFGDPLVDDPFDTYHALHKDATGAWTGSVTVQPGSSPGRWTINGVFLRDGARNSRALWTEDLEQAGFPTTVDVISIRDTSRPRIVDFRSTPGPVDTRRASRVVTFTATVADPVPGVGELYLVGSMGGESISEGSYDGDFVDLSPADSPDTFQGSMRVRQWVGSGTWKISSVFVMDKVGNFRSYSHKRLGELGFRRQLTILSRDDIRPPELARLALRPSHVDVRTEDGRLVVRTRAVDGRSGVHAVNVYVGHRFLALERVAGTRRDGVWTGVVTLPRCTSNASDRRVAITVTDGALNQTYYPPSALAARGWPDRVAITAADHRRPRARLLRWRVTPAGPVTVRFSEIVSGVTAESATVRRVFAPHSENPTFGPPVAGGWRCRSASAAVVSCESGRVARATFVPDARLLARRTYQLTLNPEFTLAITDRSGNPFDRAELWFDTTA</sequence>
<dbReference type="Proteomes" id="UP000295198">
    <property type="component" value="Unassembled WGS sequence"/>
</dbReference>
<protein>
    <submittedName>
        <fullName evidence="1">Uncharacterized protein</fullName>
    </submittedName>
</protein>
<accession>A0A4Q4ZNJ7</accession>
<reference evidence="1 2" key="1">
    <citation type="submission" date="2019-01" db="EMBL/GenBank/DDBJ databases">
        <title>Nocardioides guangzhouensis sp. nov., an actinobacterium isolated from soil.</title>
        <authorList>
            <person name="Fu Y."/>
            <person name="Cai Y."/>
            <person name="Lin Z."/>
            <person name="Chen P."/>
        </authorList>
    </citation>
    <scope>NUCLEOTIDE SEQUENCE [LARGE SCALE GENOMIC DNA]</scope>
    <source>
        <strain evidence="1 2">130</strain>
    </source>
</reference>
<name>A0A4Q4ZNJ7_9ACTN</name>
<dbReference type="AlphaFoldDB" id="A0A4Q4ZNJ7"/>
<comment type="caution">
    <text evidence="1">The sequence shown here is derived from an EMBL/GenBank/DDBJ whole genome shotgun (WGS) entry which is preliminary data.</text>
</comment>
<evidence type="ECO:0000313" key="1">
    <source>
        <dbReference type="EMBL" id="RYP89064.1"/>
    </source>
</evidence>
<dbReference type="EMBL" id="SDKM01000001">
    <property type="protein sequence ID" value="RYP89064.1"/>
    <property type="molecule type" value="Genomic_DNA"/>
</dbReference>
<organism evidence="1 2">
    <name type="scientific">Nocardioides guangzhouensis</name>
    <dbReference type="NCBI Taxonomy" id="2497878"/>
    <lineage>
        <taxon>Bacteria</taxon>
        <taxon>Bacillati</taxon>
        <taxon>Actinomycetota</taxon>
        <taxon>Actinomycetes</taxon>
        <taxon>Propionibacteriales</taxon>
        <taxon>Nocardioidaceae</taxon>
        <taxon>Nocardioides</taxon>
    </lineage>
</organism>
<evidence type="ECO:0000313" key="2">
    <source>
        <dbReference type="Proteomes" id="UP000295198"/>
    </source>
</evidence>
<dbReference type="RefSeq" id="WP_134713194.1">
    <property type="nucleotide sequence ID" value="NZ_SDKM01000001.1"/>
</dbReference>
<keyword evidence="2" id="KW-1185">Reference proteome</keyword>
<proteinExistence type="predicted"/>